<dbReference type="AlphaFoldDB" id="A0A6A4IEA2"/>
<protein>
    <submittedName>
        <fullName evidence="1">Uncharacterized protein</fullName>
    </submittedName>
</protein>
<gene>
    <name evidence="1" type="ORF">BT96DRAFT_808148</name>
</gene>
<dbReference type="EMBL" id="ML769391">
    <property type="protein sequence ID" value="KAE9408330.1"/>
    <property type="molecule type" value="Genomic_DNA"/>
</dbReference>
<reference evidence="1" key="1">
    <citation type="journal article" date="2019" name="Environ. Microbiol.">
        <title>Fungal ecological strategies reflected in gene transcription - a case study of two litter decomposers.</title>
        <authorList>
            <person name="Barbi F."/>
            <person name="Kohler A."/>
            <person name="Barry K."/>
            <person name="Baskaran P."/>
            <person name="Daum C."/>
            <person name="Fauchery L."/>
            <person name="Ihrmark K."/>
            <person name="Kuo A."/>
            <person name="LaButti K."/>
            <person name="Lipzen A."/>
            <person name="Morin E."/>
            <person name="Grigoriev I.V."/>
            <person name="Henrissat B."/>
            <person name="Lindahl B."/>
            <person name="Martin F."/>
        </authorList>
    </citation>
    <scope>NUCLEOTIDE SEQUENCE</scope>
    <source>
        <strain evidence="1">JB14</strain>
    </source>
</reference>
<dbReference type="InterPro" id="IPR036047">
    <property type="entry name" value="F-box-like_dom_sf"/>
</dbReference>
<evidence type="ECO:0000313" key="2">
    <source>
        <dbReference type="Proteomes" id="UP000799118"/>
    </source>
</evidence>
<organism evidence="1 2">
    <name type="scientific">Gymnopus androsaceus JB14</name>
    <dbReference type="NCBI Taxonomy" id="1447944"/>
    <lineage>
        <taxon>Eukaryota</taxon>
        <taxon>Fungi</taxon>
        <taxon>Dikarya</taxon>
        <taxon>Basidiomycota</taxon>
        <taxon>Agaricomycotina</taxon>
        <taxon>Agaricomycetes</taxon>
        <taxon>Agaricomycetidae</taxon>
        <taxon>Agaricales</taxon>
        <taxon>Marasmiineae</taxon>
        <taxon>Omphalotaceae</taxon>
        <taxon>Gymnopus</taxon>
    </lineage>
</organism>
<dbReference type="Proteomes" id="UP000799118">
    <property type="component" value="Unassembled WGS sequence"/>
</dbReference>
<name>A0A6A4IEA2_9AGAR</name>
<proteinExistence type="predicted"/>
<sequence>MLSLAEQDSKDYEAEIVRLWSQITHIEAQRIRLENYSRNLRFSISLLRRFPNEIMARIFEYTCDKNLLQEFPWHDEADDQSTPPTKLSSPVITYLPTMAISAVCSRWRQLAMSYPGLWSNLRVEICMSSNQSDIDGFIATLDRYLEVSGNAPLSLELNIKGHPCALPVLWSFSHIMLIAGKLSSTWESTR</sequence>
<keyword evidence="2" id="KW-1185">Reference proteome</keyword>
<dbReference type="SUPFAM" id="SSF81383">
    <property type="entry name" value="F-box domain"/>
    <property type="match status" value="1"/>
</dbReference>
<accession>A0A6A4IEA2</accession>
<evidence type="ECO:0000313" key="1">
    <source>
        <dbReference type="EMBL" id="KAE9408330.1"/>
    </source>
</evidence>
<dbReference type="OrthoDB" id="3365698at2759"/>